<evidence type="ECO:0000313" key="1">
    <source>
        <dbReference type="EMBL" id="GAF97854.1"/>
    </source>
</evidence>
<accession>X0TX61</accession>
<feature type="non-terminal residue" evidence="1">
    <location>
        <position position="1"/>
    </location>
</feature>
<dbReference type="AlphaFoldDB" id="X0TX61"/>
<comment type="caution">
    <text evidence="1">The sequence shown here is derived from an EMBL/GenBank/DDBJ whole genome shotgun (WGS) entry which is preliminary data.</text>
</comment>
<protein>
    <submittedName>
        <fullName evidence="1">Uncharacterized protein</fullName>
    </submittedName>
</protein>
<dbReference type="EMBL" id="BARS01010840">
    <property type="protein sequence ID" value="GAF97854.1"/>
    <property type="molecule type" value="Genomic_DNA"/>
</dbReference>
<reference evidence="1" key="1">
    <citation type="journal article" date="2014" name="Front. Microbiol.">
        <title>High frequency of phylogenetically diverse reductive dehalogenase-homologous genes in deep subseafloor sedimentary metagenomes.</title>
        <authorList>
            <person name="Kawai M."/>
            <person name="Futagami T."/>
            <person name="Toyoda A."/>
            <person name="Takaki Y."/>
            <person name="Nishi S."/>
            <person name="Hori S."/>
            <person name="Arai W."/>
            <person name="Tsubouchi T."/>
            <person name="Morono Y."/>
            <person name="Uchiyama I."/>
            <person name="Ito T."/>
            <person name="Fujiyama A."/>
            <person name="Inagaki F."/>
            <person name="Takami H."/>
        </authorList>
    </citation>
    <scope>NUCLEOTIDE SEQUENCE</scope>
    <source>
        <strain evidence="1">Expedition CK06-06</strain>
    </source>
</reference>
<organism evidence="1">
    <name type="scientific">marine sediment metagenome</name>
    <dbReference type="NCBI Taxonomy" id="412755"/>
    <lineage>
        <taxon>unclassified sequences</taxon>
        <taxon>metagenomes</taxon>
        <taxon>ecological metagenomes</taxon>
    </lineage>
</organism>
<gene>
    <name evidence="1" type="ORF">S01H1_19942</name>
</gene>
<proteinExistence type="predicted"/>
<name>X0TX61_9ZZZZ</name>
<sequence length="72" mass="8098">VSNMKNLMERSAEPKAVEISDGFVANVYKERRDIYDRAFAMRKELGLGGLWKGESVAMDIIITHLLELEGGK</sequence>